<evidence type="ECO:0000313" key="2">
    <source>
        <dbReference type="RefSeq" id="XP_015965879.1"/>
    </source>
</evidence>
<keyword evidence="1" id="KW-1185">Reference proteome</keyword>
<evidence type="ECO:0000313" key="1">
    <source>
        <dbReference type="Proteomes" id="UP000515211"/>
    </source>
</evidence>
<protein>
    <submittedName>
        <fullName evidence="2">Uncharacterized protein LOC107489637</fullName>
    </submittedName>
</protein>
<organism evidence="1 2">
    <name type="scientific">Arachis duranensis</name>
    <name type="common">Wild peanut</name>
    <dbReference type="NCBI Taxonomy" id="130453"/>
    <lineage>
        <taxon>Eukaryota</taxon>
        <taxon>Viridiplantae</taxon>
        <taxon>Streptophyta</taxon>
        <taxon>Embryophyta</taxon>
        <taxon>Tracheophyta</taxon>
        <taxon>Spermatophyta</taxon>
        <taxon>Magnoliopsida</taxon>
        <taxon>eudicotyledons</taxon>
        <taxon>Gunneridae</taxon>
        <taxon>Pentapetalae</taxon>
        <taxon>rosids</taxon>
        <taxon>fabids</taxon>
        <taxon>Fabales</taxon>
        <taxon>Fabaceae</taxon>
        <taxon>Papilionoideae</taxon>
        <taxon>50 kb inversion clade</taxon>
        <taxon>dalbergioids sensu lato</taxon>
        <taxon>Dalbergieae</taxon>
        <taxon>Pterocarpus clade</taxon>
        <taxon>Arachis</taxon>
    </lineage>
</organism>
<name>A0A6P4DK90_ARADU</name>
<dbReference type="AlphaFoldDB" id="A0A6P4DK90"/>
<dbReference type="KEGG" id="adu:107489637"/>
<dbReference type="GeneID" id="107489637"/>
<dbReference type="Proteomes" id="UP000515211">
    <property type="component" value="Chromosome 5"/>
</dbReference>
<reference evidence="2" key="2">
    <citation type="submission" date="2025-08" db="UniProtKB">
        <authorList>
            <consortium name="RefSeq"/>
        </authorList>
    </citation>
    <scope>IDENTIFICATION</scope>
    <source>
        <tissue evidence="2">Whole plant</tissue>
    </source>
</reference>
<reference evidence="1" key="1">
    <citation type="journal article" date="2016" name="Nat. Genet.">
        <title>The genome sequences of Arachis duranensis and Arachis ipaensis, the diploid ancestors of cultivated peanut.</title>
        <authorList>
            <person name="Bertioli D.J."/>
            <person name="Cannon S.B."/>
            <person name="Froenicke L."/>
            <person name="Huang G."/>
            <person name="Farmer A.D."/>
            <person name="Cannon E.K."/>
            <person name="Liu X."/>
            <person name="Gao D."/>
            <person name="Clevenger J."/>
            <person name="Dash S."/>
            <person name="Ren L."/>
            <person name="Moretzsohn M.C."/>
            <person name="Shirasawa K."/>
            <person name="Huang W."/>
            <person name="Vidigal B."/>
            <person name="Abernathy B."/>
            <person name="Chu Y."/>
            <person name="Niederhuth C.E."/>
            <person name="Umale P."/>
            <person name="Araujo A.C."/>
            <person name="Kozik A."/>
            <person name="Kim K.D."/>
            <person name="Burow M.D."/>
            <person name="Varshney R.K."/>
            <person name="Wang X."/>
            <person name="Zhang X."/>
            <person name="Barkley N."/>
            <person name="Guimaraes P.M."/>
            <person name="Isobe S."/>
            <person name="Guo B."/>
            <person name="Liao B."/>
            <person name="Stalker H.T."/>
            <person name="Schmitz R.J."/>
            <person name="Scheffler B.E."/>
            <person name="Leal-Bertioli S.C."/>
            <person name="Xun X."/>
            <person name="Jackson S.A."/>
            <person name="Michelmore R."/>
            <person name="Ozias-Akins P."/>
        </authorList>
    </citation>
    <scope>NUCLEOTIDE SEQUENCE [LARGE SCALE GENOMIC DNA]</scope>
    <source>
        <strain evidence="1">cv. V14167</strain>
    </source>
</reference>
<accession>A0A6P4DK90</accession>
<sequence>MDKAREEGRISGVKIAPTAPAISRLLFADDCIIFLKDSEKEIYHLITILNMYTEASGQRINVDKSGITFGNQILIRNRVEIEEILGLPAWDRPASRLKEKLLSQSGREVLIKSVIQAIPAYAMNVVHFLKVFVNVLVRRWLNFGGLLLVRIVVSIGGVRIKFVLAKGMEELVLKAVYFPNKDFKETKAGRGTSWIWKSIMHAKNFLLRNGRWLIRNGEKVRILEDNWILNMHKSPKVTNNDVTFVKELISEGHGWNINELRKHFDGDTIGKIIFPSENQRPLSMRCCSALGQGLHGLEPKFSAVLRLIQSHLLNNG</sequence>
<dbReference type="RefSeq" id="XP_015965879.1">
    <property type="nucleotide sequence ID" value="XM_016110393.1"/>
</dbReference>
<proteinExistence type="predicted"/>
<gene>
    <name evidence="2" type="primary">LOC107489637</name>
</gene>